<dbReference type="EMBL" id="JBDPGJ010000002">
    <property type="protein sequence ID" value="MEX0405938.1"/>
    <property type="molecule type" value="Genomic_DNA"/>
</dbReference>
<comment type="subcellular location">
    <subcellularLocation>
        <location evidence="1 7">Cell inner membrane</location>
        <topology evidence="1 7">Multi-pass membrane protein</topology>
    </subcellularLocation>
</comment>
<comment type="similarity">
    <text evidence="7">Belongs to the TRAP transporter large permease family.</text>
</comment>
<feature type="transmembrane region" description="Helical" evidence="7">
    <location>
        <begin position="177"/>
        <end position="201"/>
    </location>
</feature>
<feature type="transmembrane region" description="Helical" evidence="7">
    <location>
        <begin position="363"/>
        <end position="388"/>
    </location>
</feature>
<feature type="transmembrane region" description="Helical" evidence="7">
    <location>
        <begin position="141"/>
        <end position="165"/>
    </location>
</feature>
<dbReference type="InterPro" id="IPR004681">
    <property type="entry name" value="TRAP_DctM"/>
</dbReference>
<keyword evidence="6 7" id="KW-0472">Membrane</keyword>
<dbReference type="Pfam" id="PF06808">
    <property type="entry name" value="DctM"/>
    <property type="match status" value="1"/>
</dbReference>
<evidence type="ECO:0000313" key="10">
    <source>
        <dbReference type="Proteomes" id="UP001556692"/>
    </source>
</evidence>
<feature type="transmembrane region" description="Helical" evidence="7">
    <location>
        <begin position="400"/>
        <end position="425"/>
    </location>
</feature>
<dbReference type="PANTHER" id="PTHR33362">
    <property type="entry name" value="SIALIC ACID TRAP TRANSPORTER PERMEASE PROTEIN SIAT-RELATED"/>
    <property type="match status" value="1"/>
</dbReference>
<feature type="transmembrane region" description="Helical" evidence="7">
    <location>
        <begin position="6"/>
        <end position="39"/>
    </location>
</feature>
<gene>
    <name evidence="9" type="ORF">ABGN05_09720</name>
</gene>
<evidence type="ECO:0000256" key="6">
    <source>
        <dbReference type="ARBA" id="ARBA00023136"/>
    </source>
</evidence>
<proteinExistence type="inferred from homology"/>
<keyword evidence="10" id="KW-1185">Reference proteome</keyword>
<evidence type="ECO:0000256" key="7">
    <source>
        <dbReference type="RuleBase" id="RU369079"/>
    </source>
</evidence>
<keyword evidence="7" id="KW-0813">Transport</keyword>
<evidence type="ECO:0000256" key="3">
    <source>
        <dbReference type="ARBA" id="ARBA00022519"/>
    </source>
</evidence>
<evidence type="ECO:0000313" key="9">
    <source>
        <dbReference type="EMBL" id="MEX0405938.1"/>
    </source>
</evidence>
<feature type="transmembrane region" description="Helical" evidence="7">
    <location>
        <begin position="222"/>
        <end position="242"/>
    </location>
</feature>
<dbReference type="PIRSF" id="PIRSF006066">
    <property type="entry name" value="HI0050"/>
    <property type="match status" value="1"/>
</dbReference>
<accession>A0ABV3SHZ8</accession>
<evidence type="ECO:0000256" key="2">
    <source>
        <dbReference type="ARBA" id="ARBA00022475"/>
    </source>
</evidence>
<dbReference type="InterPro" id="IPR010656">
    <property type="entry name" value="DctM"/>
</dbReference>
<dbReference type="RefSeq" id="WP_367953811.1">
    <property type="nucleotide sequence ID" value="NZ_JBDPGJ010000002.1"/>
</dbReference>
<keyword evidence="3 7" id="KW-0997">Cell inner membrane</keyword>
<feature type="transmembrane region" description="Helical" evidence="7">
    <location>
        <begin position="278"/>
        <end position="300"/>
    </location>
</feature>
<dbReference type="PANTHER" id="PTHR33362:SF5">
    <property type="entry name" value="C4-DICARBOXYLATE TRAP TRANSPORTER LARGE PERMEASE PROTEIN DCTM"/>
    <property type="match status" value="1"/>
</dbReference>
<keyword evidence="4 7" id="KW-0812">Transmembrane</keyword>
<name>A0ABV3SHZ8_9HYPH</name>
<sequence length="432" mass="45468">MSNEVIGLACVGLLFLLLLIRVPISVSLIGVSTLGIAVITKFKVADSLLQTVPYTFVATWTMSSIPMFLFMGFLCFHAGITTSIFRAARLFLRRAPGELAIASIFGCSGFAAVTGSSVACAAAMGRIAIPEMLKQRYDPALATGTLAAAGTIGALIPPSILMIIYGTIAQVSIVKLFAGGVALGLLTAFIYCAVVVVRVLITPELAPRGEEGDRSGYVSAILDTWPLMLLLAGVFGGLFLGFFTPTEAGAVGAFLSMVVAAAKGSLNFGVLRDTIRETLVTTSAIIIITVGASLFTRLVAVSGISGALETMVATWGLDPITVMLGIGLVYLLLGMFLEPIGAMLITLPIFIPLVNQAGYDLIWFGIIVAKFLEVGMITPPVGINVFVIKNVVGDEISMMTIFRGVLWFFVADLVLIAACVVWPGLITWSIPA</sequence>
<reference evidence="9 10" key="1">
    <citation type="submission" date="2024-05" db="EMBL/GenBank/DDBJ databases">
        <authorList>
            <person name="Jiang F."/>
        </authorList>
    </citation>
    <scope>NUCLEOTIDE SEQUENCE [LARGE SCALE GENOMIC DNA]</scope>
    <source>
        <strain evidence="9 10">LZ166</strain>
    </source>
</reference>
<keyword evidence="5 7" id="KW-1133">Transmembrane helix</keyword>
<feature type="transmembrane region" description="Helical" evidence="7">
    <location>
        <begin position="248"/>
        <end position="266"/>
    </location>
</feature>
<comment type="subunit">
    <text evidence="7">The complex comprises the extracytoplasmic solute receptor protein and the two transmembrane proteins.</text>
</comment>
<comment type="caution">
    <text evidence="9">The sequence shown here is derived from an EMBL/GenBank/DDBJ whole genome shotgun (WGS) entry which is preliminary data.</text>
</comment>
<feature type="transmembrane region" description="Helical" evidence="7">
    <location>
        <begin position="340"/>
        <end position="357"/>
    </location>
</feature>
<evidence type="ECO:0000256" key="4">
    <source>
        <dbReference type="ARBA" id="ARBA00022692"/>
    </source>
</evidence>
<evidence type="ECO:0000259" key="8">
    <source>
        <dbReference type="Pfam" id="PF06808"/>
    </source>
</evidence>
<dbReference type="Proteomes" id="UP001556692">
    <property type="component" value="Unassembled WGS sequence"/>
</dbReference>
<evidence type="ECO:0000256" key="1">
    <source>
        <dbReference type="ARBA" id="ARBA00004429"/>
    </source>
</evidence>
<feature type="transmembrane region" description="Helical" evidence="7">
    <location>
        <begin position="51"/>
        <end position="80"/>
    </location>
</feature>
<feature type="domain" description="TRAP C4-dicarboxylate transport system permease DctM subunit" evidence="8">
    <location>
        <begin position="11"/>
        <end position="423"/>
    </location>
</feature>
<protein>
    <recommendedName>
        <fullName evidence="7">TRAP transporter large permease protein</fullName>
    </recommendedName>
</protein>
<keyword evidence="2" id="KW-1003">Cell membrane</keyword>
<feature type="transmembrane region" description="Helical" evidence="7">
    <location>
        <begin position="100"/>
        <end position="129"/>
    </location>
</feature>
<organism evidence="9 10">
    <name type="scientific">Aquibium pacificus</name>
    <dbReference type="NCBI Taxonomy" id="3153579"/>
    <lineage>
        <taxon>Bacteria</taxon>
        <taxon>Pseudomonadati</taxon>
        <taxon>Pseudomonadota</taxon>
        <taxon>Alphaproteobacteria</taxon>
        <taxon>Hyphomicrobiales</taxon>
        <taxon>Phyllobacteriaceae</taxon>
        <taxon>Aquibium</taxon>
    </lineage>
</organism>
<evidence type="ECO:0000256" key="5">
    <source>
        <dbReference type="ARBA" id="ARBA00022989"/>
    </source>
</evidence>
<dbReference type="NCBIfam" id="TIGR00786">
    <property type="entry name" value="dctM"/>
    <property type="match status" value="1"/>
</dbReference>
<comment type="function">
    <text evidence="7">Part of the tripartite ATP-independent periplasmic (TRAP) transport system.</text>
</comment>